<dbReference type="Proteomes" id="UP000316747">
    <property type="component" value="Unassembled WGS sequence"/>
</dbReference>
<keyword evidence="1" id="KW-0732">Signal</keyword>
<feature type="chain" id="PRO_5022200037" evidence="1">
    <location>
        <begin position="31"/>
        <end position="198"/>
    </location>
</feature>
<dbReference type="RefSeq" id="WP_141842654.1">
    <property type="nucleotide sequence ID" value="NZ_VFPM01000001.1"/>
</dbReference>
<evidence type="ECO:0000313" key="3">
    <source>
        <dbReference type="Proteomes" id="UP000316747"/>
    </source>
</evidence>
<dbReference type="OrthoDB" id="3788955at2"/>
<reference evidence="2 3" key="1">
    <citation type="submission" date="2019-06" db="EMBL/GenBank/DDBJ databases">
        <title>Genome sequencing of plant associated microbes to promote plant fitness in Sorghum bicolor and Oryza sativa.</title>
        <authorList>
            <person name="Coleman-Derr D."/>
        </authorList>
    </citation>
    <scope>NUCLEOTIDE SEQUENCE [LARGE SCALE GENOMIC DNA]</scope>
    <source>
        <strain evidence="2 3">KV-663</strain>
    </source>
</reference>
<gene>
    <name evidence="2" type="ORF">FBY41_1452</name>
</gene>
<protein>
    <submittedName>
        <fullName evidence="2">Uncharacterized protein</fullName>
    </submittedName>
</protein>
<proteinExistence type="predicted"/>
<feature type="signal peptide" evidence="1">
    <location>
        <begin position="1"/>
        <end position="30"/>
    </location>
</feature>
<sequence length="198" mass="21573">MTRSPIMTGAAALAVGLTLPAILLTAPASAEPAGNGPWHTDLQGPFSEIQEDFCDVPGLTVEYEFTDNAQVRDPRILGPDQFPYDWYFDEGYEKFTNVATGESVTLVHEGGSLQDIRLIDNGDGTFTRYVTNKGHSVLYSDDGDVLERQAGVFSYSVVYNYNETPSDPSDDFKVGRPTILKQEGNNYDFCAVVVGAIG</sequence>
<evidence type="ECO:0000256" key="1">
    <source>
        <dbReference type="SAM" id="SignalP"/>
    </source>
</evidence>
<accession>A0A543I3A0</accession>
<organism evidence="2 3">
    <name type="scientific">Humibacillus xanthopallidus</name>
    <dbReference type="NCBI Taxonomy" id="412689"/>
    <lineage>
        <taxon>Bacteria</taxon>
        <taxon>Bacillati</taxon>
        <taxon>Actinomycetota</taxon>
        <taxon>Actinomycetes</taxon>
        <taxon>Micrococcales</taxon>
        <taxon>Intrasporangiaceae</taxon>
        <taxon>Humibacillus</taxon>
    </lineage>
</organism>
<dbReference type="AlphaFoldDB" id="A0A543I3A0"/>
<evidence type="ECO:0000313" key="2">
    <source>
        <dbReference type="EMBL" id="TQM65069.1"/>
    </source>
</evidence>
<comment type="caution">
    <text evidence="2">The sequence shown here is derived from an EMBL/GenBank/DDBJ whole genome shotgun (WGS) entry which is preliminary data.</text>
</comment>
<keyword evidence="3" id="KW-1185">Reference proteome</keyword>
<name>A0A543I3A0_9MICO</name>
<dbReference type="EMBL" id="VFPM01000001">
    <property type="protein sequence ID" value="TQM65069.1"/>
    <property type="molecule type" value="Genomic_DNA"/>
</dbReference>